<name>A0A225DVQ2_9BACT</name>
<dbReference type="RefSeq" id="WP_238602517.1">
    <property type="nucleotide sequence ID" value="NZ_NIDE01000002.1"/>
</dbReference>
<sequence length="189" mass="21237">MNEFSAEQMRVAADAASAANRKDNPPRNTDRRRREEYIEHISGVSAAEVAREEDEGGWPYWERIVDIPDRVLEMARYQRFGLDLPAMEAALCDRLRDIVGNPYRSVTVPPEWRTQAILALAQGIVTERAFDRLPALADALEKVGCSDSELLTHCRQPRVHVLGCWVVDLLLGYSWRDAGPFAAPDTAGM</sequence>
<evidence type="ECO:0000313" key="3">
    <source>
        <dbReference type="Proteomes" id="UP000214646"/>
    </source>
</evidence>
<evidence type="ECO:0000313" key="2">
    <source>
        <dbReference type="EMBL" id="OWK45620.1"/>
    </source>
</evidence>
<dbReference type="AlphaFoldDB" id="A0A225DVQ2"/>
<accession>A0A225DVQ2</accession>
<gene>
    <name evidence="2" type="ORF">FRUB_01951</name>
</gene>
<reference evidence="3" key="1">
    <citation type="submission" date="2017-06" db="EMBL/GenBank/DDBJ databases">
        <title>Genome analysis of Fimbriiglobus ruber SP5, the first member of the order Planctomycetales with confirmed chitinolytic capability.</title>
        <authorList>
            <person name="Ravin N.V."/>
            <person name="Rakitin A.L."/>
            <person name="Ivanova A.A."/>
            <person name="Beletsky A.V."/>
            <person name="Kulichevskaya I.S."/>
            <person name="Mardanov A.V."/>
            <person name="Dedysh S.N."/>
        </authorList>
    </citation>
    <scope>NUCLEOTIDE SEQUENCE [LARGE SCALE GENOMIC DNA]</scope>
    <source>
        <strain evidence="3">SP5</strain>
    </source>
</reference>
<evidence type="ECO:0000256" key="1">
    <source>
        <dbReference type="SAM" id="MobiDB-lite"/>
    </source>
</evidence>
<protein>
    <submittedName>
        <fullName evidence="2">Uncharacterized protein</fullName>
    </submittedName>
</protein>
<dbReference type="EMBL" id="NIDE01000002">
    <property type="protein sequence ID" value="OWK45620.1"/>
    <property type="molecule type" value="Genomic_DNA"/>
</dbReference>
<dbReference type="Proteomes" id="UP000214646">
    <property type="component" value="Unassembled WGS sequence"/>
</dbReference>
<feature type="region of interest" description="Disordered" evidence="1">
    <location>
        <begin position="1"/>
        <end position="34"/>
    </location>
</feature>
<organism evidence="2 3">
    <name type="scientific">Fimbriiglobus ruber</name>
    <dbReference type="NCBI Taxonomy" id="1908690"/>
    <lineage>
        <taxon>Bacteria</taxon>
        <taxon>Pseudomonadati</taxon>
        <taxon>Planctomycetota</taxon>
        <taxon>Planctomycetia</taxon>
        <taxon>Gemmatales</taxon>
        <taxon>Gemmataceae</taxon>
        <taxon>Fimbriiglobus</taxon>
    </lineage>
</organism>
<keyword evidence="3" id="KW-1185">Reference proteome</keyword>
<proteinExistence type="predicted"/>
<feature type="compositionally biased region" description="Basic and acidic residues" evidence="1">
    <location>
        <begin position="20"/>
        <end position="34"/>
    </location>
</feature>
<comment type="caution">
    <text evidence="2">The sequence shown here is derived from an EMBL/GenBank/DDBJ whole genome shotgun (WGS) entry which is preliminary data.</text>
</comment>